<dbReference type="HOGENOM" id="CLU_2680846_0_0_0"/>
<dbReference type="EMBL" id="FP565575">
    <property type="protein sequence ID" value="CBE68210.1"/>
    <property type="molecule type" value="Genomic_DNA"/>
</dbReference>
<gene>
    <name evidence="1" type="ORF">DAMO_1150</name>
</gene>
<name>D5MEN1_METO1</name>
<dbReference type="Proteomes" id="UP000006898">
    <property type="component" value="Chromosome"/>
</dbReference>
<evidence type="ECO:0000313" key="2">
    <source>
        <dbReference type="Proteomes" id="UP000006898"/>
    </source>
</evidence>
<accession>D5MEN1</accession>
<organism evidence="1 2">
    <name type="scientific">Methylomirabilis oxygeniifera</name>
    <dbReference type="NCBI Taxonomy" id="671143"/>
    <lineage>
        <taxon>Bacteria</taxon>
        <taxon>Candidatus Methylomirabilota</taxon>
        <taxon>Candidatus Methylomirabilia</taxon>
        <taxon>Candidatus Methylomirabilales</taxon>
        <taxon>Candidatus Methylomirabilaceae</taxon>
        <taxon>Candidatus Methylomirabilis</taxon>
    </lineage>
</organism>
<evidence type="ECO:0000313" key="1">
    <source>
        <dbReference type="EMBL" id="CBE68210.1"/>
    </source>
</evidence>
<sequence>MRAMGREDRIPLPLRKAKGRAAMYAPGPSPTLTTTGYLDLHISRPRSLSHKAGLAEDRFVEDRLEGNGGLLATG</sequence>
<reference evidence="1 2" key="1">
    <citation type="journal article" date="2010" name="Nature">
        <title>Nitrite-driven anaerobic methane oxidation by oxygenic bacteria.</title>
        <authorList>
            <person name="Ettwig K.F."/>
            <person name="Butler M.K."/>
            <person name="Le Paslier D."/>
            <person name="Pelletier E."/>
            <person name="Mangenot S."/>
            <person name="Kuypers M.M.M."/>
            <person name="Schreiber F."/>
            <person name="Dutilh B.E."/>
            <person name="Zedelius J."/>
            <person name="de Beer D."/>
            <person name="Gloerich J."/>
            <person name="Wessels H.J.C.T."/>
            <person name="van Allen T."/>
            <person name="Luesken F."/>
            <person name="Wu M."/>
            <person name="van de Pas-Schoonen K.T."/>
            <person name="Op den Camp H.J.M."/>
            <person name="Janssen-Megens E.M."/>
            <person name="Francoijs K-J."/>
            <person name="Stunnenberg H."/>
            <person name="Weissenbach J."/>
            <person name="Jetten M.S.M."/>
            <person name="Strous M."/>
        </authorList>
    </citation>
    <scope>NUCLEOTIDE SEQUENCE [LARGE SCALE GENOMIC DNA]</scope>
</reference>
<dbReference type="KEGG" id="mox:DAMO_1150"/>
<protein>
    <submittedName>
        <fullName evidence="1">Uncharacterized protein</fullName>
    </submittedName>
</protein>
<proteinExistence type="predicted"/>
<dbReference type="AlphaFoldDB" id="D5MEN1"/>